<reference evidence="8 9" key="1">
    <citation type="journal article" date="2019" name="New Phytol.">
        <title>Comparative genomics reveals unique wood-decay strategies and fruiting body development in the Schizophyllaceae.</title>
        <authorList>
            <person name="Almasi E."/>
            <person name="Sahu N."/>
            <person name="Krizsan K."/>
            <person name="Balint B."/>
            <person name="Kovacs G.M."/>
            <person name="Kiss B."/>
            <person name="Cseklye J."/>
            <person name="Drula E."/>
            <person name="Henrissat B."/>
            <person name="Nagy I."/>
            <person name="Chovatia M."/>
            <person name="Adam C."/>
            <person name="LaButti K."/>
            <person name="Lipzen A."/>
            <person name="Riley R."/>
            <person name="Grigoriev I.V."/>
            <person name="Nagy L.G."/>
        </authorList>
    </citation>
    <scope>NUCLEOTIDE SEQUENCE [LARGE SCALE GENOMIC DNA]</scope>
    <source>
        <strain evidence="8 9">NL-1724</strain>
    </source>
</reference>
<gene>
    <name evidence="8" type="ORF">BD626DRAFT_575810</name>
</gene>
<dbReference type="AlphaFoldDB" id="A0A550BUX6"/>
<evidence type="ECO:0000259" key="7">
    <source>
        <dbReference type="PROSITE" id="PS50089"/>
    </source>
</evidence>
<dbReference type="Pfam" id="PF13445">
    <property type="entry name" value="zf-RING_UBOX"/>
    <property type="match status" value="1"/>
</dbReference>
<feature type="compositionally biased region" description="Basic and acidic residues" evidence="6">
    <location>
        <begin position="21"/>
        <end position="31"/>
    </location>
</feature>
<protein>
    <recommendedName>
        <fullName evidence="7">RING-type domain-containing protein</fullName>
    </recommendedName>
</protein>
<keyword evidence="9" id="KW-1185">Reference proteome</keyword>
<evidence type="ECO:0000256" key="1">
    <source>
        <dbReference type="ARBA" id="ARBA00022723"/>
    </source>
</evidence>
<dbReference type="SUPFAM" id="SSF57850">
    <property type="entry name" value="RING/U-box"/>
    <property type="match status" value="1"/>
</dbReference>
<dbReference type="InterPro" id="IPR001841">
    <property type="entry name" value="Znf_RING"/>
</dbReference>
<keyword evidence="2 4" id="KW-0863">Zinc-finger</keyword>
<dbReference type="PROSITE" id="PS00518">
    <property type="entry name" value="ZF_RING_1"/>
    <property type="match status" value="1"/>
</dbReference>
<evidence type="ECO:0000256" key="5">
    <source>
        <dbReference type="SAM" id="Coils"/>
    </source>
</evidence>
<dbReference type="InterPro" id="IPR027370">
    <property type="entry name" value="Znf-RING_euk"/>
</dbReference>
<dbReference type="Gene3D" id="3.30.40.10">
    <property type="entry name" value="Zinc/RING finger domain, C3HC4 (zinc finger)"/>
    <property type="match status" value="1"/>
</dbReference>
<accession>A0A550BUX6</accession>
<evidence type="ECO:0000256" key="4">
    <source>
        <dbReference type="PROSITE-ProRule" id="PRU00175"/>
    </source>
</evidence>
<feature type="coiled-coil region" evidence="5">
    <location>
        <begin position="83"/>
        <end position="148"/>
    </location>
</feature>
<keyword evidence="3" id="KW-0862">Zinc</keyword>
<dbReference type="InterPro" id="IPR013083">
    <property type="entry name" value="Znf_RING/FYVE/PHD"/>
</dbReference>
<feature type="region of interest" description="Disordered" evidence="6">
    <location>
        <begin position="241"/>
        <end position="300"/>
    </location>
</feature>
<comment type="caution">
    <text evidence="8">The sequence shown here is derived from an EMBL/GenBank/DDBJ whole genome shotgun (WGS) entry which is preliminary data.</text>
</comment>
<evidence type="ECO:0000313" key="9">
    <source>
        <dbReference type="Proteomes" id="UP000320762"/>
    </source>
</evidence>
<dbReference type="Proteomes" id="UP000320762">
    <property type="component" value="Unassembled WGS sequence"/>
</dbReference>
<evidence type="ECO:0000256" key="2">
    <source>
        <dbReference type="ARBA" id="ARBA00022771"/>
    </source>
</evidence>
<dbReference type="EMBL" id="VDMD01000072">
    <property type="protein sequence ID" value="TRM56347.1"/>
    <property type="molecule type" value="Genomic_DNA"/>
</dbReference>
<dbReference type="SMART" id="SM00184">
    <property type="entry name" value="RING"/>
    <property type="match status" value="1"/>
</dbReference>
<dbReference type="InterPro" id="IPR052583">
    <property type="entry name" value="ATP-helicase/E3_Ub-Ligase"/>
</dbReference>
<evidence type="ECO:0000256" key="6">
    <source>
        <dbReference type="SAM" id="MobiDB-lite"/>
    </source>
</evidence>
<proteinExistence type="predicted"/>
<evidence type="ECO:0000313" key="8">
    <source>
        <dbReference type="EMBL" id="TRM56347.1"/>
    </source>
</evidence>
<dbReference type="PROSITE" id="PS50089">
    <property type="entry name" value="ZF_RING_2"/>
    <property type="match status" value="1"/>
</dbReference>
<keyword evidence="1" id="KW-0479">Metal-binding</keyword>
<feature type="compositionally biased region" description="Acidic residues" evidence="6">
    <location>
        <begin position="267"/>
        <end position="300"/>
    </location>
</feature>
<name>A0A550BUX6_9AGAR</name>
<dbReference type="PANTHER" id="PTHR45865:SF1">
    <property type="entry name" value="E3 UBIQUITIN-PROTEIN LIGASE SHPRH"/>
    <property type="match status" value="1"/>
</dbReference>
<feature type="domain" description="RING-type" evidence="7">
    <location>
        <begin position="165"/>
        <end position="211"/>
    </location>
</feature>
<dbReference type="GO" id="GO:0008270">
    <property type="term" value="F:zinc ion binding"/>
    <property type="evidence" value="ECO:0007669"/>
    <property type="project" value="UniProtKB-KW"/>
</dbReference>
<organism evidence="8 9">
    <name type="scientific">Schizophyllum amplum</name>
    <dbReference type="NCBI Taxonomy" id="97359"/>
    <lineage>
        <taxon>Eukaryota</taxon>
        <taxon>Fungi</taxon>
        <taxon>Dikarya</taxon>
        <taxon>Basidiomycota</taxon>
        <taxon>Agaricomycotina</taxon>
        <taxon>Agaricomycetes</taxon>
        <taxon>Agaricomycetidae</taxon>
        <taxon>Agaricales</taxon>
        <taxon>Schizophyllaceae</taxon>
        <taxon>Schizophyllum</taxon>
    </lineage>
</organism>
<evidence type="ECO:0000256" key="3">
    <source>
        <dbReference type="ARBA" id="ARBA00022833"/>
    </source>
</evidence>
<feature type="compositionally biased region" description="Low complexity" evidence="6">
    <location>
        <begin position="242"/>
        <end position="262"/>
    </location>
</feature>
<sequence>MLRPTAHSRGPRKPAHSAVKPADRPRRRDEAIELDDESDPTVDIIEQHPARRMPYKTIIEEWTKSKALLGVTKKKLKVMRTSSMSMEQRLAALLSENNNLREQITDSSAQALENTNLRAQLAESAALAQKAAQDADSAQADLAFMEADLAFRKERGDEIERHLACPICLGANTTAYALQPCGHIFCINCIAAVCKRPKGGPRPPRRCPTCRELFKKVALPVGKYHQQLLLDLYTLAGDVQNGPQPRAAAPPVAGPSSPQPFDVESRSDEEEGSEYEDVDEDEIDEEEDEYEMDEDDSDDDAIINEYLTASNN</sequence>
<keyword evidence="5" id="KW-0175">Coiled coil</keyword>
<dbReference type="PANTHER" id="PTHR45865">
    <property type="entry name" value="E3 UBIQUITIN-PROTEIN LIGASE SHPRH FAMILY MEMBER"/>
    <property type="match status" value="1"/>
</dbReference>
<feature type="region of interest" description="Disordered" evidence="6">
    <location>
        <begin position="1"/>
        <end position="39"/>
    </location>
</feature>
<dbReference type="InterPro" id="IPR017907">
    <property type="entry name" value="Znf_RING_CS"/>
</dbReference>